<comment type="subcellular location">
    <subcellularLocation>
        <location evidence="2">Nucleus</location>
    </subcellularLocation>
</comment>
<comment type="similarity">
    <text evidence="3">Belongs to the HARBI1 family.</text>
</comment>
<gene>
    <name evidence="10" type="ORF">RJT34_11471</name>
</gene>
<keyword evidence="5" id="KW-0479">Metal-binding</keyword>
<evidence type="ECO:0000256" key="3">
    <source>
        <dbReference type="ARBA" id="ARBA00006958"/>
    </source>
</evidence>
<dbReference type="Proteomes" id="UP001359559">
    <property type="component" value="Unassembled WGS sequence"/>
</dbReference>
<evidence type="ECO:0000256" key="4">
    <source>
        <dbReference type="ARBA" id="ARBA00022722"/>
    </source>
</evidence>
<dbReference type="GO" id="GO:0005634">
    <property type="term" value="C:nucleus"/>
    <property type="evidence" value="ECO:0007669"/>
    <property type="project" value="UniProtKB-SubCell"/>
</dbReference>
<dbReference type="InterPro" id="IPR027806">
    <property type="entry name" value="HARBI1_dom"/>
</dbReference>
<feature type="compositionally biased region" description="Low complexity" evidence="8">
    <location>
        <begin position="31"/>
        <end position="44"/>
    </location>
</feature>
<evidence type="ECO:0000256" key="6">
    <source>
        <dbReference type="ARBA" id="ARBA00022801"/>
    </source>
</evidence>
<comment type="caution">
    <text evidence="10">The sequence shown here is derived from an EMBL/GenBank/DDBJ whole genome shotgun (WGS) entry which is preliminary data.</text>
</comment>
<keyword evidence="6" id="KW-0378">Hydrolase</keyword>
<keyword evidence="4" id="KW-0540">Nuclease</keyword>
<feature type="compositionally biased region" description="Acidic residues" evidence="8">
    <location>
        <begin position="55"/>
        <end position="65"/>
    </location>
</feature>
<feature type="domain" description="DDE Tnp4" evidence="9">
    <location>
        <begin position="336"/>
        <end position="493"/>
    </location>
</feature>
<name>A0AAN9JKK8_CLITE</name>
<dbReference type="GO" id="GO:0016787">
    <property type="term" value="F:hydrolase activity"/>
    <property type="evidence" value="ECO:0007669"/>
    <property type="project" value="UniProtKB-KW"/>
</dbReference>
<evidence type="ECO:0000256" key="8">
    <source>
        <dbReference type="SAM" id="MobiDB-lite"/>
    </source>
</evidence>
<sequence length="548" mass="61935">MKLPTTFADPESVSYLYTLLQTSFDQMNDSTATTNTNNPPTTVTARKRRRKNQDEYDDGDDDDDVSTNNQEEQGCNNDNSQSKNKKNKKEELKGILTSILLIDEQEKLDQEHHKKLSEEEKFSLDTNHEKKTKAMLHYYSTLDEYYNQVEESERVKRKKSRGMASAVAIAAAVEKEGHGQVQGIERVNSGVGGPQRRLWVKDRSGAWWDECNKEGFPEEEFKRAFRMGRSTFDMICEELNSAIVKEDTTLRNAIPVRQRVAVCLWRLATGDPLRIVSKKFGLGISTCHKLVLEVCTAIKTVLMPKYLQWPDEVALRRVKGEFEAVSGIPNVVGSMYTSHVPIIAPKISVAAYFNKRHTERNQKTSYSITVQGVVDHRGVFTDVCIGWPGSMPDDQVLEKSALFQRANNGGLLKGVWIVGSSGYPLMDWVLVPYTQQNLTWTQHAFNEKIGEVQKVARDAFARLKGRWSCLQKRTEVKLQDLPVVLGACCVLHNICELKGEKIEPELKIDLVDDEMVPEVALRSMNSMKARDAIAHNLLHHGLAGTSFL</sequence>
<dbReference type="AlphaFoldDB" id="A0AAN9JKK8"/>
<dbReference type="InterPro" id="IPR045249">
    <property type="entry name" value="HARBI1-like"/>
</dbReference>
<dbReference type="PANTHER" id="PTHR22930:SF244">
    <property type="entry name" value="OS05G0593000 PROTEIN"/>
    <property type="match status" value="1"/>
</dbReference>
<organism evidence="10 11">
    <name type="scientific">Clitoria ternatea</name>
    <name type="common">Butterfly pea</name>
    <dbReference type="NCBI Taxonomy" id="43366"/>
    <lineage>
        <taxon>Eukaryota</taxon>
        <taxon>Viridiplantae</taxon>
        <taxon>Streptophyta</taxon>
        <taxon>Embryophyta</taxon>
        <taxon>Tracheophyta</taxon>
        <taxon>Spermatophyta</taxon>
        <taxon>Magnoliopsida</taxon>
        <taxon>eudicotyledons</taxon>
        <taxon>Gunneridae</taxon>
        <taxon>Pentapetalae</taxon>
        <taxon>rosids</taxon>
        <taxon>fabids</taxon>
        <taxon>Fabales</taxon>
        <taxon>Fabaceae</taxon>
        <taxon>Papilionoideae</taxon>
        <taxon>50 kb inversion clade</taxon>
        <taxon>NPAAA clade</taxon>
        <taxon>indigoferoid/millettioid clade</taxon>
        <taxon>Phaseoleae</taxon>
        <taxon>Clitoria</taxon>
    </lineage>
</organism>
<comment type="cofactor">
    <cofactor evidence="1">
        <name>a divalent metal cation</name>
        <dbReference type="ChEBI" id="CHEBI:60240"/>
    </cofactor>
</comment>
<evidence type="ECO:0000256" key="1">
    <source>
        <dbReference type="ARBA" id="ARBA00001968"/>
    </source>
</evidence>
<evidence type="ECO:0000256" key="5">
    <source>
        <dbReference type="ARBA" id="ARBA00022723"/>
    </source>
</evidence>
<dbReference type="Pfam" id="PF13359">
    <property type="entry name" value="DDE_Tnp_4"/>
    <property type="match status" value="1"/>
</dbReference>
<reference evidence="10 11" key="1">
    <citation type="submission" date="2024-01" db="EMBL/GenBank/DDBJ databases">
        <title>The genomes of 5 underutilized Papilionoideae crops provide insights into root nodulation and disease resistance.</title>
        <authorList>
            <person name="Yuan L."/>
        </authorList>
    </citation>
    <scope>NUCLEOTIDE SEQUENCE [LARGE SCALE GENOMIC DNA]</scope>
    <source>
        <strain evidence="10">LY-2023</strain>
        <tissue evidence="10">Leaf</tissue>
    </source>
</reference>
<evidence type="ECO:0000313" key="10">
    <source>
        <dbReference type="EMBL" id="KAK7300623.1"/>
    </source>
</evidence>
<feature type="compositionally biased region" description="Polar residues" evidence="8">
    <location>
        <begin position="66"/>
        <end position="75"/>
    </location>
</feature>
<evidence type="ECO:0000313" key="11">
    <source>
        <dbReference type="Proteomes" id="UP001359559"/>
    </source>
</evidence>
<feature type="region of interest" description="Disordered" evidence="8">
    <location>
        <begin position="28"/>
        <end position="89"/>
    </location>
</feature>
<keyword evidence="7" id="KW-0539">Nucleus</keyword>
<dbReference type="GO" id="GO:0046872">
    <property type="term" value="F:metal ion binding"/>
    <property type="evidence" value="ECO:0007669"/>
    <property type="project" value="UniProtKB-KW"/>
</dbReference>
<evidence type="ECO:0000259" key="9">
    <source>
        <dbReference type="Pfam" id="PF13359"/>
    </source>
</evidence>
<dbReference type="PANTHER" id="PTHR22930">
    <property type="match status" value="1"/>
</dbReference>
<keyword evidence="11" id="KW-1185">Reference proteome</keyword>
<accession>A0AAN9JKK8</accession>
<proteinExistence type="inferred from homology"/>
<dbReference type="EMBL" id="JAYKXN010000003">
    <property type="protein sequence ID" value="KAK7300623.1"/>
    <property type="molecule type" value="Genomic_DNA"/>
</dbReference>
<evidence type="ECO:0000256" key="7">
    <source>
        <dbReference type="ARBA" id="ARBA00023242"/>
    </source>
</evidence>
<evidence type="ECO:0000256" key="2">
    <source>
        <dbReference type="ARBA" id="ARBA00004123"/>
    </source>
</evidence>
<dbReference type="GO" id="GO:0004518">
    <property type="term" value="F:nuclease activity"/>
    <property type="evidence" value="ECO:0007669"/>
    <property type="project" value="UniProtKB-KW"/>
</dbReference>
<protein>
    <recommendedName>
        <fullName evidence="9">DDE Tnp4 domain-containing protein</fullName>
    </recommendedName>
</protein>